<dbReference type="InterPro" id="IPR004358">
    <property type="entry name" value="Sig_transdc_His_kin-like_C"/>
</dbReference>
<dbReference type="InterPro" id="IPR003594">
    <property type="entry name" value="HATPase_dom"/>
</dbReference>
<dbReference type="EMBL" id="JAUOZS010000001">
    <property type="protein sequence ID" value="MDT8899892.1"/>
    <property type="molecule type" value="Genomic_DNA"/>
</dbReference>
<dbReference type="RefSeq" id="WP_413778457.1">
    <property type="nucleotide sequence ID" value="NZ_JAUOZS010000001.1"/>
</dbReference>
<dbReference type="CDD" id="cd12914">
    <property type="entry name" value="PDC1_DGC_like"/>
    <property type="match status" value="1"/>
</dbReference>
<dbReference type="SUPFAM" id="SSF47384">
    <property type="entry name" value="Homodimeric domain of signal transducing histidine kinase"/>
    <property type="match status" value="1"/>
</dbReference>
<dbReference type="Pfam" id="PF02518">
    <property type="entry name" value="HATPase_c"/>
    <property type="match status" value="1"/>
</dbReference>
<evidence type="ECO:0000256" key="3">
    <source>
        <dbReference type="ARBA" id="ARBA00022553"/>
    </source>
</evidence>
<protein>
    <recommendedName>
        <fullName evidence="2">histidine kinase</fullName>
        <ecNumber evidence="2">2.7.13.3</ecNumber>
    </recommendedName>
</protein>
<accession>A0ABU3NSU3</accession>
<dbReference type="InterPro" id="IPR054327">
    <property type="entry name" value="His-kinase-like_sensor"/>
</dbReference>
<sequence>MRKVSIREAFGGASPALRNLSLGIVLFGIFMVFAVFLAYYNAIQGERQEEMRAAVKETANLARAFEEHTLRTLMSADQATLFLKYHYEREGKSIDIPGYIRDGRLPGEPFIIMGVIDENGDLVASSQVPLVTANFSDREHFRVHVNRDSEQLHIGKPVLGRVSGRWAIQMTRRVNKPDGSFGGVAVVAVDPYYFSDFYRQVDLGQNSAVVLVGRDGIVRARQAGSSTVAGQDLTGTELMNKLVDSDAGSYVATREEDGVTRLYSYRALLSYPVAVAVGIDRQEILQRAGGRSTHYYPVAGLICLGILVCVLLLLRFVARYKAYDEDLRSARALLEARVEERTRELSALNEELKAMNEEHLAMNEELQSTNRELWDEVGMRRRTEVELKHRNEELAEAYAELNTIQLQAYQQDKMASIGQLAAGVAHEINNPMSFIISNLESLNDYLGRLTRFIKLQEETVSELTGTHAGEGVQEDRLAVVGRLEAARQSLKVDYVIHDVESLINETFEGAGRVKDIVQDLKGFARVESESRLANINEGVESAINIVWNEMKYKASLDRDYGELPLTKCNIGQLNQVFMNVLVNATQAIDKWGEIKVKTWADGGKIYISITDTGCGIPPQLLNRIFEPFFTTKEVGKGTGLGLSVTYDIVKRHGGEIRVTSESGQGTTFTIIIPVTE</sequence>
<dbReference type="InterPro" id="IPR036097">
    <property type="entry name" value="HisK_dim/P_sf"/>
</dbReference>
<dbReference type="EC" id="2.7.13.3" evidence="2"/>
<organism evidence="9 10">
    <name type="scientific">Anaeroselena agilis</name>
    <dbReference type="NCBI Taxonomy" id="3063788"/>
    <lineage>
        <taxon>Bacteria</taxon>
        <taxon>Bacillati</taxon>
        <taxon>Bacillota</taxon>
        <taxon>Negativicutes</taxon>
        <taxon>Acetonemataceae</taxon>
        <taxon>Anaeroselena</taxon>
    </lineage>
</organism>
<dbReference type="GO" id="GO:0005524">
    <property type="term" value="F:ATP binding"/>
    <property type="evidence" value="ECO:0007669"/>
    <property type="project" value="UniProtKB-KW"/>
</dbReference>
<keyword evidence="3" id="KW-0597">Phosphoprotein</keyword>
<feature type="transmembrane region" description="Helical" evidence="7">
    <location>
        <begin position="295"/>
        <end position="318"/>
    </location>
</feature>
<name>A0ABU3NSU3_9FIRM</name>
<evidence type="ECO:0000256" key="4">
    <source>
        <dbReference type="ARBA" id="ARBA00022777"/>
    </source>
</evidence>
<dbReference type="PROSITE" id="PS50109">
    <property type="entry name" value="HIS_KIN"/>
    <property type="match status" value="1"/>
</dbReference>
<dbReference type="SMART" id="SM00387">
    <property type="entry name" value="HATPase_c"/>
    <property type="match status" value="1"/>
</dbReference>
<keyword evidence="5" id="KW-0902">Two-component regulatory system</keyword>
<dbReference type="Gene3D" id="3.30.450.20">
    <property type="entry name" value="PAS domain"/>
    <property type="match status" value="2"/>
</dbReference>
<keyword evidence="4" id="KW-0418">Kinase</keyword>
<dbReference type="InterPro" id="IPR005467">
    <property type="entry name" value="His_kinase_dom"/>
</dbReference>
<comment type="caution">
    <text evidence="9">The sequence shown here is derived from an EMBL/GenBank/DDBJ whole genome shotgun (WGS) entry which is preliminary data.</text>
</comment>
<evidence type="ECO:0000313" key="9">
    <source>
        <dbReference type="EMBL" id="MDT8899892.1"/>
    </source>
</evidence>
<keyword evidence="9" id="KW-0547">Nucleotide-binding</keyword>
<evidence type="ECO:0000256" key="1">
    <source>
        <dbReference type="ARBA" id="ARBA00000085"/>
    </source>
</evidence>
<feature type="coiled-coil region" evidence="6">
    <location>
        <begin position="331"/>
        <end position="372"/>
    </location>
</feature>
<evidence type="ECO:0000256" key="7">
    <source>
        <dbReference type="SAM" id="Phobius"/>
    </source>
</evidence>
<dbReference type="Pfam" id="PF22588">
    <property type="entry name" value="dCache_1_like"/>
    <property type="match status" value="1"/>
</dbReference>
<dbReference type="PRINTS" id="PR00344">
    <property type="entry name" value="BCTRLSENSOR"/>
</dbReference>
<keyword evidence="6" id="KW-0175">Coiled coil</keyword>
<keyword evidence="10" id="KW-1185">Reference proteome</keyword>
<dbReference type="Gene3D" id="1.10.287.130">
    <property type="match status" value="1"/>
</dbReference>
<dbReference type="Proteomes" id="UP001254848">
    <property type="component" value="Unassembled WGS sequence"/>
</dbReference>
<keyword evidence="7" id="KW-0812">Transmembrane</keyword>
<evidence type="ECO:0000256" key="5">
    <source>
        <dbReference type="ARBA" id="ARBA00023012"/>
    </source>
</evidence>
<dbReference type="InterPro" id="IPR003661">
    <property type="entry name" value="HisK_dim/P_dom"/>
</dbReference>
<evidence type="ECO:0000256" key="2">
    <source>
        <dbReference type="ARBA" id="ARBA00012438"/>
    </source>
</evidence>
<gene>
    <name evidence="9" type="ORF">Q4T40_01330</name>
</gene>
<proteinExistence type="predicted"/>
<feature type="transmembrane region" description="Helical" evidence="7">
    <location>
        <begin position="20"/>
        <end position="42"/>
    </location>
</feature>
<keyword evidence="4" id="KW-0808">Transferase</keyword>
<reference evidence="9 10" key="1">
    <citation type="submission" date="2023-07" db="EMBL/GenBank/DDBJ databases">
        <title>The novel representative of Negativicutes class, Anaeroselena agilis gen. nov. sp. nov.</title>
        <authorList>
            <person name="Prokofeva M.I."/>
            <person name="Elcheninov A.G."/>
            <person name="Klyukina A."/>
            <person name="Kublanov I.V."/>
            <person name="Frolov E.N."/>
            <person name="Podosokorskaya O.A."/>
        </authorList>
    </citation>
    <scope>NUCLEOTIDE SEQUENCE [LARGE SCALE GENOMIC DNA]</scope>
    <source>
        <strain evidence="9 10">4137-cl</strain>
    </source>
</reference>
<evidence type="ECO:0000313" key="10">
    <source>
        <dbReference type="Proteomes" id="UP001254848"/>
    </source>
</evidence>
<keyword evidence="7" id="KW-1133">Transmembrane helix</keyword>
<keyword evidence="7" id="KW-0472">Membrane</keyword>
<dbReference type="CDD" id="cd12915">
    <property type="entry name" value="PDC2_DGC_like"/>
    <property type="match status" value="1"/>
</dbReference>
<evidence type="ECO:0000256" key="6">
    <source>
        <dbReference type="SAM" id="Coils"/>
    </source>
</evidence>
<dbReference type="Gene3D" id="3.30.565.10">
    <property type="entry name" value="Histidine kinase-like ATPase, C-terminal domain"/>
    <property type="match status" value="1"/>
</dbReference>
<dbReference type="PANTHER" id="PTHR43065:SF50">
    <property type="entry name" value="HISTIDINE KINASE"/>
    <property type="match status" value="1"/>
</dbReference>
<evidence type="ECO:0000259" key="8">
    <source>
        <dbReference type="PROSITE" id="PS50109"/>
    </source>
</evidence>
<dbReference type="PANTHER" id="PTHR43065">
    <property type="entry name" value="SENSOR HISTIDINE KINASE"/>
    <property type="match status" value="1"/>
</dbReference>
<dbReference type="SUPFAM" id="SSF55874">
    <property type="entry name" value="ATPase domain of HSP90 chaperone/DNA topoisomerase II/histidine kinase"/>
    <property type="match status" value="1"/>
</dbReference>
<feature type="domain" description="Histidine kinase" evidence="8">
    <location>
        <begin position="423"/>
        <end position="676"/>
    </location>
</feature>
<keyword evidence="9" id="KW-0067">ATP-binding</keyword>
<dbReference type="CDD" id="cd00082">
    <property type="entry name" value="HisKA"/>
    <property type="match status" value="1"/>
</dbReference>
<dbReference type="InterPro" id="IPR036890">
    <property type="entry name" value="HATPase_C_sf"/>
</dbReference>
<comment type="catalytic activity">
    <reaction evidence="1">
        <text>ATP + protein L-histidine = ADP + protein N-phospho-L-histidine.</text>
        <dbReference type="EC" id="2.7.13.3"/>
    </reaction>
</comment>